<organism evidence="1 2">
    <name type="scientific">Horticoccus luteus</name>
    <dbReference type="NCBI Taxonomy" id="2862869"/>
    <lineage>
        <taxon>Bacteria</taxon>
        <taxon>Pseudomonadati</taxon>
        <taxon>Verrucomicrobiota</taxon>
        <taxon>Opitutia</taxon>
        <taxon>Opitutales</taxon>
        <taxon>Opitutaceae</taxon>
        <taxon>Horticoccus</taxon>
    </lineage>
</organism>
<proteinExistence type="predicted"/>
<evidence type="ECO:0000313" key="1">
    <source>
        <dbReference type="EMBL" id="QYM78033.1"/>
    </source>
</evidence>
<dbReference type="KEGG" id="ole:K0B96_12015"/>
<dbReference type="SUPFAM" id="SSF53800">
    <property type="entry name" value="Chelatase"/>
    <property type="match status" value="1"/>
</dbReference>
<evidence type="ECO:0000313" key="2">
    <source>
        <dbReference type="Proteomes" id="UP000825051"/>
    </source>
</evidence>
<reference evidence="1" key="1">
    <citation type="submission" date="2021-08" db="EMBL/GenBank/DDBJ databases">
        <title>Genome of a novel bacterium of the phylum Verrucomicrobia, Oleiharenicola sp. KSB-15.</title>
        <authorList>
            <person name="Chung J.-H."/>
            <person name="Ahn J.-H."/>
            <person name="Yoon Y."/>
            <person name="Kim D.-Y."/>
            <person name="An S.-H."/>
            <person name="Park I."/>
            <person name="Yeon J."/>
        </authorList>
    </citation>
    <scope>NUCLEOTIDE SEQUENCE</scope>
    <source>
        <strain evidence="1">KSB-15</strain>
    </source>
</reference>
<keyword evidence="2" id="KW-1185">Reference proteome</keyword>
<gene>
    <name evidence="1" type="ORF">K0B96_12015</name>
</gene>
<dbReference type="EMBL" id="CP080507">
    <property type="protein sequence ID" value="QYM78033.1"/>
    <property type="molecule type" value="Genomic_DNA"/>
</dbReference>
<accession>A0A8F9TUI6</accession>
<dbReference type="AlphaFoldDB" id="A0A8F9TUI6"/>
<dbReference type="Proteomes" id="UP000825051">
    <property type="component" value="Chromosome"/>
</dbReference>
<dbReference type="RefSeq" id="WP_220161137.1">
    <property type="nucleotide sequence ID" value="NZ_CP080507.1"/>
</dbReference>
<protein>
    <submittedName>
        <fullName evidence="1">CbiX/SirB N-terminal domain-containing protein</fullName>
    </submittedName>
</protein>
<name>A0A8F9TUI6_9BACT</name>
<sequence>MAEACEHLFLVDNGSLAPAAIRSLRALAEKLGARLGRLVEPVSVLHADKVPAAELGGRAAEVLEAAVRRRANAGARRFGVVPLFIGPSRALTEFLPESTERWRGEFGGLTMTVADPLHRAGEMVLAEMLADFVRATGPARGATKVAVVDHGSPVRAVTAARDEIAAQLAVLLGGAAEVAPCSMERRAGEAYAFNEPLLETLLDAPGWRGGDVVVAQLFLQQGRHAGPQGDVAQICARAEAASAGGRVRRTPLLGEHPRLIDLLAARAREVMAR</sequence>
<dbReference type="Gene3D" id="3.40.50.1400">
    <property type="match status" value="2"/>
</dbReference>